<gene>
    <name evidence="1" type="ORF">HNP48_002705</name>
</gene>
<comment type="caution">
    <text evidence="1">The sequence shown here is derived from an EMBL/GenBank/DDBJ whole genome shotgun (WGS) entry which is preliminary data.</text>
</comment>
<keyword evidence="2" id="KW-1185">Reference proteome</keyword>
<evidence type="ECO:0000313" key="2">
    <source>
        <dbReference type="Proteomes" id="UP000575083"/>
    </source>
</evidence>
<sequence length="279" mass="30618">MLLIALTVALLGVLWTWATQPRPQGFADGFQPPQMAAAQFATKTVRGDLGGMLVAIPAHFANYVQYEGDPGLGDAPKGPRPVITPKSKLGSFGFHVRYPEMVGRDSLAHWQDYRDRKIATTHWISVGINAADMYSGAGAVIRLRDNSLRSMLDPASKPPYLYEKLADREFDLEVYAPKGIDPANGKPYREHTHADDVFIGKLAGGAGGDGAGEDESRIAVIKCSNRPLASAPCRHDFSLEPVMHAEARVIYRRGLLPEWQSIQKRVTETIYGFSVAEKK</sequence>
<evidence type="ECO:0000313" key="1">
    <source>
        <dbReference type="EMBL" id="MBB6560033.1"/>
    </source>
</evidence>
<accession>A0A7X0PDQ6</accession>
<dbReference type="Proteomes" id="UP000575083">
    <property type="component" value="Unassembled WGS sequence"/>
</dbReference>
<dbReference type="EMBL" id="JACHLK010000004">
    <property type="protein sequence ID" value="MBB6560033.1"/>
    <property type="molecule type" value="Genomic_DNA"/>
</dbReference>
<dbReference type="InterPro" id="IPR049732">
    <property type="entry name" value="Smlt3025-like"/>
</dbReference>
<dbReference type="CDD" id="cd20897">
    <property type="entry name" value="Smlt3025-like"/>
    <property type="match status" value="1"/>
</dbReference>
<protein>
    <submittedName>
        <fullName evidence="1">Uncharacterized protein</fullName>
    </submittedName>
</protein>
<reference evidence="1 2" key="1">
    <citation type="submission" date="2020-08" db="EMBL/GenBank/DDBJ databases">
        <title>Functional genomics of gut bacteria from endangered species of beetles.</title>
        <authorList>
            <person name="Carlos-Shanley C."/>
        </authorList>
    </citation>
    <scope>NUCLEOTIDE SEQUENCE [LARGE SCALE GENOMIC DNA]</scope>
    <source>
        <strain evidence="1 2">S00198</strain>
    </source>
</reference>
<name>A0A7X0PDQ6_9BURK</name>
<organism evidence="1 2">
    <name type="scientific">Acidovorax soli</name>
    <dbReference type="NCBI Taxonomy" id="592050"/>
    <lineage>
        <taxon>Bacteria</taxon>
        <taxon>Pseudomonadati</taxon>
        <taxon>Pseudomonadota</taxon>
        <taxon>Betaproteobacteria</taxon>
        <taxon>Burkholderiales</taxon>
        <taxon>Comamonadaceae</taxon>
        <taxon>Acidovorax</taxon>
    </lineage>
</organism>
<proteinExistence type="predicted"/>
<dbReference type="AlphaFoldDB" id="A0A7X0PDQ6"/>